<dbReference type="SMART" id="SM00036">
    <property type="entry name" value="CNH"/>
    <property type="match status" value="1"/>
</dbReference>
<dbReference type="EC" id="2.7.11.1" evidence="2"/>
<feature type="coiled-coil region" evidence="16">
    <location>
        <begin position="482"/>
        <end position="708"/>
    </location>
</feature>
<dbReference type="PROSITE" id="PS50219">
    <property type="entry name" value="CNH"/>
    <property type="match status" value="1"/>
</dbReference>
<name>E9GIN1_DAPPU</name>
<dbReference type="InterPro" id="IPR050839">
    <property type="entry name" value="Rho-assoc_Ser/Thr_Kinase"/>
</dbReference>
<evidence type="ECO:0000256" key="9">
    <source>
        <dbReference type="ARBA" id="ARBA00022777"/>
    </source>
</evidence>
<evidence type="ECO:0000259" key="23">
    <source>
        <dbReference type="PROSITE" id="PS51285"/>
    </source>
</evidence>
<evidence type="ECO:0000256" key="7">
    <source>
        <dbReference type="ARBA" id="ARBA00022741"/>
    </source>
</evidence>
<evidence type="ECO:0000256" key="17">
    <source>
        <dbReference type="SAM" id="MobiDB-lite"/>
    </source>
</evidence>
<dbReference type="InterPro" id="IPR057529">
    <property type="entry name" value="MRCK/ROCK_PH"/>
</dbReference>
<dbReference type="PROSITE" id="PS51285">
    <property type="entry name" value="AGC_KINASE_CTER"/>
    <property type="match status" value="1"/>
</dbReference>
<keyword evidence="25" id="KW-1185">Reference proteome</keyword>
<dbReference type="PhylomeDB" id="E9GIN1"/>
<dbReference type="InterPro" id="IPR000095">
    <property type="entry name" value="CRIB_dom"/>
</dbReference>
<evidence type="ECO:0000256" key="14">
    <source>
        <dbReference type="ARBA" id="ARBA00048679"/>
    </source>
</evidence>
<dbReference type="FunFam" id="1.20.5.340:FF:000077">
    <property type="entry name" value="Serine/threonine-protein kinase Genghis Khan-like Protein"/>
    <property type="match status" value="1"/>
</dbReference>
<evidence type="ECO:0000256" key="5">
    <source>
        <dbReference type="ARBA" id="ARBA00022679"/>
    </source>
</evidence>
<dbReference type="CDD" id="cd01243">
    <property type="entry name" value="PH_MRCK"/>
    <property type="match status" value="1"/>
</dbReference>
<accession>E9GIN1</accession>
<dbReference type="PROSITE" id="PS00479">
    <property type="entry name" value="ZF_DAG_PE_1"/>
    <property type="match status" value="1"/>
</dbReference>
<dbReference type="PROSITE" id="PS00107">
    <property type="entry name" value="PROTEIN_KINASE_ATP"/>
    <property type="match status" value="1"/>
</dbReference>
<dbReference type="InterPro" id="IPR001849">
    <property type="entry name" value="PH_domain"/>
</dbReference>
<keyword evidence="4" id="KW-0597">Phosphoprotein</keyword>
<dbReference type="Pfam" id="PF00433">
    <property type="entry name" value="Pkinase_C"/>
    <property type="match status" value="1"/>
</dbReference>
<dbReference type="SMART" id="SM00109">
    <property type="entry name" value="C1"/>
    <property type="match status" value="1"/>
</dbReference>
<evidence type="ECO:0000256" key="8">
    <source>
        <dbReference type="ARBA" id="ARBA00022771"/>
    </source>
</evidence>
<evidence type="ECO:0000256" key="4">
    <source>
        <dbReference type="ARBA" id="ARBA00022553"/>
    </source>
</evidence>
<dbReference type="KEGG" id="dpx:DAPPUDRAFT_50846"/>
<dbReference type="InterPro" id="IPR017892">
    <property type="entry name" value="Pkinase_C"/>
</dbReference>
<dbReference type="CDD" id="cd20809">
    <property type="entry name" value="C1_MRCK"/>
    <property type="match status" value="1"/>
</dbReference>
<dbReference type="SUPFAM" id="SSF56112">
    <property type="entry name" value="Protein kinase-like (PK-like)"/>
    <property type="match status" value="1"/>
</dbReference>
<dbReference type="FunFam" id="3.30.200.20:FF:001055">
    <property type="entry name" value="Serine/threonine-protein kinase MRCK beta"/>
    <property type="match status" value="1"/>
</dbReference>
<evidence type="ECO:0000256" key="15">
    <source>
        <dbReference type="PROSITE-ProRule" id="PRU10141"/>
    </source>
</evidence>
<dbReference type="PROSITE" id="PS50003">
    <property type="entry name" value="PH_DOMAIN"/>
    <property type="match status" value="1"/>
</dbReference>
<dbReference type="CDD" id="cd05597">
    <property type="entry name" value="STKc_DMPK_like"/>
    <property type="match status" value="1"/>
</dbReference>
<dbReference type="InParanoid" id="E9GIN1"/>
<evidence type="ECO:0000259" key="22">
    <source>
        <dbReference type="PROSITE" id="PS50219"/>
    </source>
</evidence>
<dbReference type="Pfam" id="PF15796">
    <property type="entry name" value="KELK"/>
    <property type="match status" value="1"/>
</dbReference>
<feature type="domain" description="PH" evidence="18">
    <location>
        <begin position="1081"/>
        <end position="1200"/>
    </location>
</feature>
<dbReference type="PANTHER" id="PTHR22988:SF66">
    <property type="entry name" value="SERINE_THREONINE-PROTEIN KINASE GENGHIS KHAN"/>
    <property type="match status" value="1"/>
</dbReference>
<dbReference type="Pfam" id="PF00130">
    <property type="entry name" value="C1_1"/>
    <property type="match status" value="1"/>
</dbReference>
<dbReference type="OrthoDB" id="6764942at2759"/>
<dbReference type="GO" id="GO:0005737">
    <property type="term" value="C:cytoplasm"/>
    <property type="evidence" value="ECO:0000318"/>
    <property type="project" value="GO_Central"/>
</dbReference>
<evidence type="ECO:0000259" key="19">
    <source>
        <dbReference type="PROSITE" id="PS50011"/>
    </source>
</evidence>
<dbReference type="Gene3D" id="2.30.29.30">
    <property type="entry name" value="Pleckstrin-homology domain (PH domain)/Phosphotyrosine-binding domain (PTB)"/>
    <property type="match status" value="1"/>
</dbReference>
<dbReference type="SMART" id="SM00220">
    <property type="entry name" value="S_TKc"/>
    <property type="match status" value="1"/>
</dbReference>
<keyword evidence="9" id="KW-0418">Kinase</keyword>
<dbReference type="PROSITE" id="PS50108">
    <property type="entry name" value="CRIB"/>
    <property type="match status" value="1"/>
</dbReference>
<evidence type="ECO:0000256" key="6">
    <source>
        <dbReference type="ARBA" id="ARBA00022723"/>
    </source>
</evidence>
<dbReference type="InterPro" id="IPR031597">
    <property type="entry name" value="KELK"/>
</dbReference>
<dbReference type="GO" id="GO:0005856">
    <property type="term" value="C:cytoskeleton"/>
    <property type="evidence" value="ECO:0000318"/>
    <property type="project" value="GO_Central"/>
</dbReference>
<dbReference type="STRING" id="6669.E9GIN1"/>
<dbReference type="InterPro" id="IPR000961">
    <property type="entry name" value="AGC-kinase_C"/>
</dbReference>
<dbReference type="Gene3D" id="1.20.5.340">
    <property type="match status" value="1"/>
</dbReference>
<evidence type="ECO:0000259" key="18">
    <source>
        <dbReference type="PROSITE" id="PS50003"/>
    </source>
</evidence>
<dbReference type="CDD" id="cd00132">
    <property type="entry name" value="CRIB"/>
    <property type="match status" value="1"/>
</dbReference>
<dbReference type="OMA" id="CCDKVPP"/>
<feature type="domain" description="Phorbol-ester/DAG-type" evidence="20">
    <location>
        <begin position="1011"/>
        <end position="1061"/>
    </location>
</feature>
<evidence type="ECO:0000256" key="2">
    <source>
        <dbReference type="ARBA" id="ARBA00012513"/>
    </source>
</evidence>
<feature type="compositionally biased region" description="Polar residues" evidence="17">
    <location>
        <begin position="1527"/>
        <end position="1536"/>
    </location>
</feature>
<keyword evidence="6" id="KW-0479">Metal-binding</keyword>
<organism evidence="24 25">
    <name type="scientific">Daphnia pulex</name>
    <name type="common">Water flea</name>
    <dbReference type="NCBI Taxonomy" id="6669"/>
    <lineage>
        <taxon>Eukaryota</taxon>
        <taxon>Metazoa</taxon>
        <taxon>Ecdysozoa</taxon>
        <taxon>Arthropoda</taxon>
        <taxon>Crustacea</taxon>
        <taxon>Branchiopoda</taxon>
        <taxon>Diplostraca</taxon>
        <taxon>Cladocera</taxon>
        <taxon>Anomopoda</taxon>
        <taxon>Daphniidae</taxon>
        <taxon>Daphnia</taxon>
    </lineage>
</organism>
<feature type="domain" description="CRIB" evidence="21">
    <location>
        <begin position="1563"/>
        <end position="1576"/>
    </location>
</feature>
<evidence type="ECO:0000256" key="1">
    <source>
        <dbReference type="ARBA" id="ARBA00005719"/>
    </source>
</evidence>
<feature type="coiled-coil region" evidence="16">
    <location>
        <begin position="742"/>
        <end position="779"/>
    </location>
</feature>
<comment type="similarity">
    <text evidence="1">Belongs to the protein kinase superfamily. AGC Ser/Thr protein kinase family. DMPK subfamily.</text>
</comment>
<dbReference type="SMART" id="SM00133">
    <property type="entry name" value="S_TK_X"/>
    <property type="match status" value="1"/>
</dbReference>
<dbReference type="FunFam" id="1.10.510.10:FF:000014">
    <property type="entry name" value="Non-specific serine/threonine protein kinase"/>
    <property type="match status" value="1"/>
</dbReference>
<feature type="domain" description="Protein kinase" evidence="19">
    <location>
        <begin position="98"/>
        <end position="380"/>
    </location>
</feature>
<dbReference type="GO" id="GO:0004674">
    <property type="term" value="F:protein serine/threonine kinase activity"/>
    <property type="evidence" value="ECO:0000318"/>
    <property type="project" value="GO_Central"/>
</dbReference>
<feature type="compositionally biased region" description="Low complexity" evidence="17">
    <location>
        <begin position="951"/>
        <end position="965"/>
    </location>
</feature>
<dbReference type="InterPro" id="IPR001180">
    <property type="entry name" value="CNH_dom"/>
</dbReference>
<feature type="domain" description="CNH" evidence="22">
    <location>
        <begin position="1226"/>
        <end position="1504"/>
    </location>
</feature>
<dbReference type="EMBL" id="GL732546">
    <property type="protein sequence ID" value="EFX80720.1"/>
    <property type="molecule type" value="Genomic_DNA"/>
</dbReference>
<feature type="coiled-coil region" evidence="16">
    <location>
        <begin position="865"/>
        <end position="899"/>
    </location>
</feature>
<keyword evidence="10" id="KW-0862">Zinc</keyword>
<keyword evidence="5" id="KW-0808">Transferase</keyword>
<evidence type="ECO:0000259" key="21">
    <source>
        <dbReference type="PROSITE" id="PS50108"/>
    </source>
</evidence>
<dbReference type="FunCoup" id="E9GIN1">
    <property type="interactions" value="678"/>
</dbReference>
<keyword evidence="7 15" id="KW-0547">Nucleotide-binding</keyword>
<dbReference type="Pfam" id="PF00780">
    <property type="entry name" value="CNH"/>
    <property type="match status" value="1"/>
</dbReference>
<dbReference type="GO" id="GO:0008270">
    <property type="term" value="F:zinc ion binding"/>
    <property type="evidence" value="ECO:0007669"/>
    <property type="project" value="UniProtKB-KW"/>
</dbReference>
<evidence type="ECO:0000256" key="10">
    <source>
        <dbReference type="ARBA" id="ARBA00022833"/>
    </source>
</evidence>
<dbReference type="FunFam" id="2.30.29.30:FF:000032">
    <property type="entry name" value="Non-specific serine/threonine protein kinase"/>
    <property type="match status" value="1"/>
</dbReference>
<dbReference type="FunFam" id="3.30.60.20:FF:000005">
    <property type="entry name" value="Non-specific serine/threonine protein kinase"/>
    <property type="match status" value="1"/>
</dbReference>
<dbReference type="eggNOG" id="KOG0612">
    <property type="taxonomic scope" value="Eukaryota"/>
</dbReference>
<dbReference type="PROSITE" id="PS50081">
    <property type="entry name" value="ZF_DAG_PE_2"/>
    <property type="match status" value="1"/>
</dbReference>
<dbReference type="SMART" id="SM00285">
    <property type="entry name" value="PBD"/>
    <property type="match status" value="1"/>
</dbReference>
<dbReference type="InterPro" id="IPR000719">
    <property type="entry name" value="Prot_kinase_dom"/>
</dbReference>
<evidence type="ECO:0000259" key="20">
    <source>
        <dbReference type="PROSITE" id="PS50081"/>
    </source>
</evidence>
<dbReference type="Gene3D" id="3.30.200.20">
    <property type="entry name" value="Phosphorylase Kinase, domain 1"/>
    <property type="match status" value="1"/>
</dbReference>
<gene>
    <name evidence="24" type="ORF">DAPPUDRAFT_50846</name>
</gene>
<dbReference type="SUPFAM" id="SSF57889">
    <property type="entry name" value="Cysteine-rich domain"/>
    <property type="match status" value="1"/>
</dbReference>
<dbReference type="InterPro" id="IPR011993">
    <property type="entry name" value="PH-like_dom_sf"/>
</dbReference>
<keyword evidence="8" id="KW-0863">Zinc-finger</keyword>
<feature type="region of interest" description="Disordered" evidence="17">
    <location>
        <begin position="1527"/>
        <end position="1562"/>
    </location>
</feature>
<dbReference type="InterPro" id="IPR011009">
    <property type="entry name" value="Kinase-like_dom_sf"/>
</dbReference>
<dbReference type="SMART" id="SM00233">
    <property type="entry name" value="PH"/>
    <property type="match status" value="1"/>
</dbReference>
<sequence length="1597" mass="180655">MAADLSPVERRLKQLERLLLTSGEDGAVITAATSSSSSSSSTSTITISVETLLDALLVLYDECFTSALRREKTVSDFLELMKPSVSQIKSLRLTRDDFELIKVIGRGAFGEVCVVKLRHTERVYAMKILNKWVMLKRAEAACFHEERDVLVRGDRRWITDLHYAFQDENNLYLVMDYYCGGDLLTLLSKFEDRLPEDMAKFYLAEMVLAIDSIHRLRYVHRDIKPDNVLLDANGHIRLADFGSCLRLREDGTVQSNVAIGTPDYISPEILRAMEDGQGRYGPECDWWSLGVCMYEMLYGETPFYAESLVETYGRIMNHKSCFDFPTDSGLEVSEDGKDLMRRLICSAEYRLGQNGLSDFQAKDRILMVLSNFRCQNHPWFSGIDWDNIRDSTAPYIPEVSSPTDTSNFDVDDTDLRSADVLPPTANSVFSALHLPFLGFTYTQGSLLTDMNRLLIHSNGTGDGYTPAVASTTAAAAALTHAAASKSQKIKEMEKSQRQWKQEKDELVREMTDTQEKLRLQSKELKDAIGQRKLAMTEYTEVSDKLSELRQQKAKLSRQVRDKEEELEGTLQKMDALRNDLRRAEKLRRDLEARAEELQADVVREKRLRERAEEHARSLHEDMERLQQKAQAGEAAMNSMELNQELLRLRSELEKQEMQHKELASQLSSRHAAELSALNDQLMEADNMRATYEKESALLKEKVEQSRQESAVENEEVIVEVRRAHEREKQLLLEDTKRVVAELERFSDSCLRLQSEKRAMEEELSELRSKQAAVAQWEAQISEIIQWVSDEKDARGYLQALTSKMTEEMENLKTQGVGGTPSNNWKNRRSQKLDKMEILNLQSSLQSEIQAKESIREELTQIRADFIAMQKELWEVKQQREELARELVRKDSQMKEMQQRLESGDGCKYLSKLTSFVIMSFLEQFLKESSIRGRAASADSEEGDIEDNRAPSVLSSSNKSASDLSSPVQSGPSHHISPLHPGQPSQTDGGNNGGSPFGQRSMDRSSGHIMQSHQFLVRSFPSPLKCNHCTSLMVGLSRQGVVCEVCGFACHVSCKDKVPPLCPLPTDQTKRPLGIDPTRGIGTAYEGYVKVPKPGGVKKGWLRQFVVVCDFKLFLYDISAERNAQPSVSVSQVLDMRDEQFEVSSVRDSDVIHANKKDIPCIFRVSTSMMDPPGLRNHLLMLADTESEKTKWVVALNELHRILKRNKLPNRAVFKPKEVMDNSITLIKTAGSGAVIDTDRLAIGTEEGLLCIDLDREEIARVGESKRIYQIDYLPEEQLLVVICGKQHHVRLVPVRALDGDDVEWIKVADTKACISFTTGILRQGHGTQAAVYCLCVAVKRQVLLFEITRTKARHKRLRDILLPTPAQCLNVISDGRLVVGYPSGFAVYSLMGDQHPMSLVQSEHPSISFIAHHPLDALRAVEINSQEFLLVFSTLAIYVDYQGRKSREKEIMYPAPPLAIVNYDGHLLIYSETHVDVIDCFTGDWVQTLNLKRCLPLNHNGLLSASFATEQPYVVYLRNINKVTLGGQSRAGSNQPRTRRRFSVRENNRTSKPANNDRRSKMISAPSNFNHISHMGPGDGIQMQRLLDLPQLDKVDQ</sequence>
<protein>
    <recommendedName>
        <fullName evidence="2">non-specific serine/threonine protein kinase</fullName>
        <ecNumber evidence="2">2.7.11.1</ecNumber>
    </recommendedName>
</protein>
<dbReference type="PANTHER" id="PTHR22988">
    <property type="entry name" value="MYOTONIC DYSTROPHY S/T KINASE-RELATED"/>
    <property type="match status" value="1"/>
</dbReference>
<dbReference type="GO" id="GO:0005524">
    <property type="term" value="F:ATP binding"/>
    <property type="evidence" value="ECO:0007669"/>
    <property type="project" value="UniProtKB-UniRule"/>
</dbReference>
<dbReference type="HOGENOM" id="CLU_000288_140_3_1"/>
<dbReference type="GO" id="GO:0031032">
    <property type="term" value="P:actomyosin structure organization"/>
    <property type="evidence" value="ECO:0000318"/>
    <property type="project" value="GO_Central"/>
</dbReference>
<proteinExistence type="inferred from homology"/>
<evidence type="ECO:0000256" key="12">
    <source>
        <dbReference type="ARBA" id="ARBA00023054"/>
    </source>
</evidence>
<dbReference type="InterPro" id="IPR046349">
    <property type="entry name" value="C1-like_sf"/>
</dbReference>
<feature type="compositionally biased region" description="Basic and acidic residues" evidence="17">
    <location>
        <begin position="1543"/>
        <end position="1560"/>
    </location>
</feature>
<keyword evidence="11 15" id="KW-0067">ATP-binding</keyword>
<comment type="catalytic activity">
    <reaction evidence="13">
        <text>L-threonyl-[protein] + ATP = O-phospho-L-threonyl-[protein] + ADP + H(+)</text>
        <dbReference type="Rhea" id="RHEA:46608"/>
        <dbReference type="Rhea" id="RHEA-COMP:11060"/>
        <dbReference type="Rhea" id="RHEA-COMP:11605"/>
        <dbReference type="ChEBI" id="CHEBI:15378"/>
        <dbReference type="ChEBI" id="CHEBI:30013"/>
        <dbReference type="ChEBI" id="CHEBI:30616"/>
        <dbReference type="ChEBI" id="CHEBI:61977"/>
        <dbReference type="ChEBI" id="CHEBI:456216"/>
        <dbReference type="EC" id="2.7.11.1"/>
    </reaction>
</comment>
<dbReference type="PROSITE" id="PS50011">
    <property type="entry name" value="PROTEIN_KINASE_DOM"/>
    <property type="match status" value="1"/>
</dbReference>
<feature type="domain" description="AGC-kinase C-terminal" evidence="23">
    <location>
        <begin position="381"/>
        <end position="451"/>
    </location>
</feature>
<dbReference type="InterPro" id="IPR002219">
    <property type="entry name" value="PKC_DAG/PE"/>
</dbReference>
<evidence type="ECO:0000256" key="16">
    <source>
        <dbReference type="SAM" id="Coils"/>
    </source>
</evidence>
<dbReference type="InterPro" id="IPR008271">
    <property type="entry name" value="Ser/Thr_kinase_AS"/>
</dbReference>
<feature type="non-terminal residue" evidence="24">
    <location>
        <position position="1"/>
    </location>
</feature>
<dbReference type="PROSITE" id="PS00108">
    <property type="entry name" value="PROTEIN_KINASE_ST"/>
    <property type="match status" value="1"/>
</dbReference>
<evidence type="ECO:0000256" key="11">
    <source>
        <dbReference type="ARBA" id="ARBA00022840"/>
    </source>
</evidence>
<reference evidence="24 25" key="1">
    <citation type="journal article" date="2011" name="Science">
        <title>The ecoresponsive genome of Daphnia pulex.</title>
        <authorList>
            <person name="Colbourne J.K."/>
            <person name="Pfrender M.E."/>
            <person name="Gilbert D."/>
            <person name="Thomas W.K."/>
            <person name="Tucker A."/>
            <person name="Oakley T.H."/>
            <person name="Tokishita S."/>
            <person name="Aerts A."/>
            <person name="Arnold G.J."/>
            <person name="Basu M.K."/>
            <person name="Bauer D.J."/>
            <person name="Caceres C.E."/>
            <person name="Carmel L."/>
            <person name="Casola C."/>
            <person name="Choi J.H."/>
            <person name="Detter J.C."/>
            <person name="Dong Q."/>
            <person name="Dusheyko S."/>
            <person name="Eads B.D."/>
            <person name="Frohlich T."/>
            <person name="Geiler-Samerotte K.A."/>
            <person name="Gerlach D."/>
            <person name="Hatcher P."/>
            <person name="Jogdeo S."/>
            <person name="Krijgsveld J."/>
            <person name="Kriventseva E.V."/>
            <person name="Kultz D."/>
            <person name="Laforsch C."/>
            <person name="Lindquist E."/>
            <person name="Lopez J."/>
            <person name="Manak J.R."/>
            <person name="Muller J."/>
            <person name="Pangilinan J."/>
            <person name="Patwardhan R.P."/>
            <person name="Pitluck S."/>
            <person name="Pritham E.J."/>
            <person name="Rechtsteiner A."/>
            <person name="Rho M."/>
            <person name="Rogozin I.B."/>
            <person name="Sakarya O."/>
            <person name="Salamov A."/>
            <person name="Schaack S."/>
            <person name="Shapiro H."/>
            <person name="Shiga Y."/>
            <person name="Skalitzky C."/>
            <person name="Smith Z."/>
            <person name="Souvorov A."/>
            <person name="Sung W."/>
            <person name="Tang Z."/>
            <person name="Tsuchiya D."/>
            <person name="Tu H."/>
            <person name="Vos H."/>
            <person name="Wang M."/>
            <person name="Wolf Y.I."/>
            <person name="Yamagata H."/>
            <person name="Yamada T."/>
            <person name="Ye Y."/>
            <person name="Shaw J.R."/>
            <person name="Andrews J."/>
            <person name="Crease T.J."/>
            <person name="Tang H."/>
            <person name="Lucas S.M."/>
            <person name="Robertson H.M."/>
            <person name="Bork P."/>
            <person name="Koonin E.V."/>
            <person name="Zdobnov E.M."/>
            <person name="Grigoriev I.V."/>
            <person name="Lynch M."/>
            <person name="Boore J.L."/>
        </authorList>
    </citation>
    <scope>NUCLEOTIDE SEQUENCE [LARGE SCALE GENOMIC DNA]</scope>
</reference>
<evidence type="ECO:0000256" key="3">
    <source>
        <dbReference type="ARBA" id="ARBA00022527"/>
    </source>
</evidence>
<keyword evidence="3" id="KW-0723">Serine/threonine-protein kinase</keyword>
<evidence type="ECO:0000256" key="13">
    <source>
        <dbReference type="ARBA" id="ARBA00047899"/>
    </source>
</evidence>
<feature type="binding site" evidence="15">
    <location>
        <position position="127"/>
    </location>
    <ligand>
        <name>ATP</name>
        <dbReference type="ChEBI" id="CHEBI:30616"/>
    </ligand>
</feature>
<dbReference type="SUPFAM" id="SSF50729">
    <property type="entry name" value="PH domain-like"/>
    <property type="match status" value="1"/>
</dbReference>
<keyword evidence="12 16" id="KW-0175">Coiled coil</keyword>
<dbReference type="Pfam" id="PF25346">
    <property type="entry name" value="PH_MRCK"/>
    <property type="match status" value="1"/>
</dbReference>
<evidence type="ECO:0000313" key="25">
    <source>
        <dbReference type="Proteomes" id="UP000000305"/>
    </source>
</evidence>
<dbReference type="Pfam" id="PF00069">
    <property type="entry name" value="Pkinase"/>
    <property type="match status" value="1"/>
</dbReference>
<dbReference type="Proteomes" id="UP000000305">
    <property type="component" value="Unassembled WGS sequence"/>
</dbReference>
<feature type="region of interest" description="Disordered" evidence="17">
    <location>
        <begin position="935"/>
        <end position="1004"/>
    </location>
</feature>
<comment type="catalytic activity">
    <reaction evidence="14">
        <text>L-seryl-[protein] + ATP = O-phospho-L-seryl-[protein] + ADP + H(+)</text>
        <dbReference type="Rhea" id="RHEA:17989"/>
        <dbReference type="Rhea" id="RHEA-COMP:9863"/>
        <dbReference type="Rhea" id="RHEA-COMP:11604"/>
        <dbReference type="ChEBI" id="CHEBI:15378"/>
        <dbReference type="ChEBI" id="CHEBI:29999"/>
        <dbReference type="ChEBI" id="CHEBI:30616"/>
        <dbReference type="ChEBI" id="CHEBI:83421"/>
        <dbReference type="ChEBI" id="CHEBI:456216"/>
        <dbReference type="EC" id="2.7.11.1"/>
    </reaction>
</comment>
<dbReference type="Gene3D" id="1.10.510.10">
    <property type="entry name" value="Transferase(Phosphotransferase) domain 1"/>
    <property type="match status" value="1"/>
</dbReference>
<dbReference type="InterPro" id="IPR017441">
    <property type="entry name" value="Protein_kinase_ATP_BS"/>
</dbReference>
<dbReference type="Gene3D" id="3.30.60.20">
    <property type="match status" value="1"/>
</dbReference>
<evidence type="ECO:0000313" key="24">
    <source>
        <dbReference type="EMBL" id="EFX80720.1"/>
    </source>
</evidence>